<dbReference type="Gene3D" id="3.30.2310.20">
    <property type="entry name" value="RelE-like"/>
    <property type="match status" value="1"/>
</dbReference>
<dbReference type="OrthoDB" id="7030467at2"/>
<dbReference type="HOGENOM" id="CLU_161929_4_1_9"/>
<dbReference type="Pfam" id="PF15738">
    <property type="entry name" value="YafQ_toxin"/>
    <property type="match status" value="1"/>
</dbReference>
<organism evidence="4 5">
    <name type="scientific">Selenomonas ruminantium subsp. lactilytica (strain NBRC 103574 / TAM6421)</name>
    <dbReference type="NCBI Taxonomy" id="927704"/>
    <lineage>
        <taxon>Bacteria</taxon>
        <taxon>Bacillati</taxon>
        <taxon>Bacillota</taxon>
        <taxon>Negativicutes</taxon>
        <taxon>Selenomonadales</taxon>
        <taxon>Selenomonadaceae</taxon>
        <taxon>Selenomonas</taxon>
    </lineage>
</organism>
<dbReference type="PATRIC" id="fig|927704.6.peg.1868"/>
<dbReference type="GO" id="GO:0004521">
    <property type="term" value="F:RNA endonuclease activity"/>
    <property type="evidence" value="ECO:0007669"/>
    <property type="project" value="TreeGrafter"/>
</dbReference>
<feature type="active site" description="Proton donor" evidence="3">
    <location>
        <position position="87"/>
    </location>
</feature>
<dbReference type="InterPro" id="IPR007712">
    <property type="entry name" value="RelE/ParE_toxin"/>
</dbReference>
<dbReference type="EMBL" id="AP012292">
    <property type="protein sequence ID" value="BAL83511.1"/>
    <property type="molecule type" value="Genomic_DNA"/>
</dbReference>
<dbReference type="NCBIfam" id="TIGR02385">
    <property type="entry name" value="RelE_StbE"/>
    <property type="match status" value="1"/>
</dbReference>
<dbReference type="RefSeq" id="WP_014424942.1">
    <property type="nucleotide sequence ID" value="NC_017068.1"/>
</dbReference>
<dbReference type="PANTHER" id="PTHR40588:SF1">
    <property type="entry name" value="MRNA INTERFERASE TOXIN YAFQ"/>
    <property type="match status" value="1"/>
</dbReference>
<comment type="similarity">
    <text evidence="2">Belongs to the RelE toxin family. YafQ subfamily.</text>
</comment>
<dbReference type="PANTHER" id="PTHR40588">
    <property type="entry name" value="MRNA INTERFERASE TOXIN YAFQ"/>
    <property type="match status" value="1"/>
</dbReference>
<name>I0GRX4_SELRL</name>
<dbReference type="PIRSF" id="PIRSF006156">
    <property type="entry name" value="YafQ"/>
    <property type="match status" value="1"/>
</dbReference>
<evidence type="ECO:0000313" key="5">
    <source>
        <dbReference type="Proteomes" id="UP000007887"/>
    </source>
</evidence>
<accession>I0GRX4</accession>
<proteinExistence type="inferred from homology"/>
<sequence>MKLKLQVYTQFKKDVKLAKKRHYDMSLLKKVIDTLANGEKLDDKYRDHALVGNYVGYRECHILPDWLLVYKIVDNELTLVLARTGTHSDLF</sequence>
<evidence type="ECO:0000256" key="1">
    <source>
        <dbReference type="ARBA" id="ARBA00022649"/>
    </source>
</evidence>
<dbReference type="FunFam" id="3.30.2310.20:FF:000003">
    <property type="entry name" value="Type II toxin-antitoxin system YafQ family toxin"/>
    <property type="match status" value="1"/>
</dbReference>
<dbReference type="AlphaFoldDB" id="I0GRX4"/>
<dbReference type="InterPro" id="IPR035093">
    <property type="entry name" value="RelE/ParE_toxin_dom_sf"/>
</dbReference>
<dbReference type="GO" id="GO:0006402">
    <property type="term" value="P:mRNA catabolic process"/>
    <property type="evidence" value="ECO:0007669"/>
    <property type="project" value="TreeGrafter"/>
</dbReference>
<dbReference type="eggNOG" id="COG3041">
    <property type="taxonomic scope" value="Bacteria"/>
</dbReference>
<dbReference type="GO" id="GO:0006415">
    <property type="term" value="P:translational termination"/>
    <property type="evidence" value="ECO:0007669"/>
    <property type="project" value="TreeGrafter"/>
</dbReference>
<protein>
    <submittedName>
        <fullName evidence="4">Putative addiction module toxin</fullName>
    </submittedName>
</protein>
<evidence type="ECO:0000256" key="3">
    <source>
        <dbReference type="PIRSR" id="PIRSR006156-1"/>
    </source>
</evidence>
<reference evidence="4 5" key="1">
    <citation type="submission" date="2011-10" db="EMBL/GenBank/DDBJ databases">
        <title>Whole genome sequence of Selenomonas ruminantium subsp. lactilytica TAM6421.</title>
        <authorList>
            <person name="Oguchi A."/>
            <person name="Ankai A."/>
            <person name="Kaneko J."/>
            <person name="Yamada-Narita S."/>
            <person name="Fukui S."/>
            <person name="Takahashi M."/>
            <person name="Onodera T."/>
            <person name="Kojima S."/>
            <person name="Fushimi T."/>
            <person name="Abe N."/>
            <person name="Kamio Y."/>
            <person name="Yamazaki S."/>
            <person name="Fujita N."/>
        </authorList>
    </citation>
    <scope>NUCLEOTIDE SEQUENCE [LARGE SCALE GENOMIC DNA]</scope>
    <source>
        <strain evidence="5">NBRC 103574 / TAM6421</strain>
    </source>
</reference>
<keyword evidence="1" id="KW-1277">Toxin-antitoxin system</keyword>
<dbReference type="InterPro" id="IPR004386">
    <property type="entry name" value="Toxin_YafQ-like"/>
</dbReference>
<dbReference type="NCBIfam" id="TIGR00053">
    <property type="entry name" value="YafQ family addiction module toxin"/>
    <property type="match status" value="1"/>
</dbReference>
<dbReference type="SUPFAM" id="SSF143011">
    <property type="entry name" value="RelE-like"/>
    <property type="match status" value="1"/>
</dbReference>
<evidence type="ECO:0000313" key="4">
    <source>
        <dbReference type="EMBL" id="BAL83511.1"/>
    </source>
</evidence>
<dbReference type="KEGG" id="sri:SELR_18030"/>
<gene>
    <name evidence="4" type="ordered locus">SELR_18030</name>
</gene>
<evidence type="ECO:0000256" key="2">
    <source>
        <dbReference type="ARBA" id="ARBA00061366"/>
    </source>
</evidence>
<dbReference type="Proteomes" id="UP000007887">
    <property type="component" value="Chromosome"/>
</dbReference>